<evidence type="ECO:0000313" key="3">
    <source>
        <dbReference type="Proteomes" id="UP001141259"/>
    </source>
</evidence>
<keyword evidence="1" id="KW-0732">Signal</keyword>
<dbReference type="EMBL" id="JANYMP010000035">
    <property type="protein sequence ID" value="MCS7483664.1"/>
    <property type="molecule type" value="Genomic_DNA"/>
</dbReference>
<gene>
    <name evidence="2" type="ORF">NZH93_43070</name>
</gene>
<dbReference type="Proteomes" id="UP001141259">
    <property type="component" value="Unassembled WGS sequence"/>
</dbReference>
<accession>A0A9X2VVY3</accession>
<sequence>MLKPLLVAVFLTGLLTPAATAVPAPTCLEPPTSDKTELCVELVSYEGKEFAADGRFASATPTAPATLRVFVQQRMDMLPRPITITEKTVTGTGELKALTDPGRSIPDVRTVRACAYGWTDIGAQRHEVCTPWQGV</sequence>
<feature type="signal peptide" evidence="1">
    <location>
        <begin position="1"/>
        <end position="21"/>
    </location>
</feature>
<dbReference type="AlphaFoldDB" id="A0A9X2VVY3"/>
<feature type="chain" id="PRO_5040913737" evidence="1">
    <location>
        <begin position="22"/>
        <end position="135"/>
    </location>
</feature>
<evidence type="ECO:0000313" key="2">
    <source>
        <dbReference type="EMBL" id="MCS7483664.1"/>
    </source>
</evidence>
<proteinExistence type="predicted"/>
<protein>
    <submittedName>
        <fullName evidence="2">Uncharacterized protein</fullName>
    </submittedName>
</protein>
<keyword evidence="3" id="KW-1185">Reference proteome</keyword>
<comment type="caution">
    <text evidence="2">The sequence shown here is derived from an EMBL/GenBank/DDBJ whole genome shotgun (WGS) entry which is preliminary data.</text>
</comment>
<name>A0A9X2VVY3_9PSEU</name>
<evidence type="ECO:0000256" key="1">
    <source>
        <dbReference type="SAM" id="SignalP"/>
    </source>
</evidence>
<organism evidence="2 3">
    <name type="scientific">Umezawaea endophytica</name>
    <dbReference type="NCBI Taxonomy" id="1654476"/>
    <lineage>
        <taxon>Bacteria</taxon>
        <taxon>Bacillati</taxon>
        <taxon>Actinomycetota</taxon>
        <taxon>Actinomycetes</taxon>
        <taxon>Pseudonocardiales</taxon>
        <taxon>Pseudonocardiaceae</taxon>
        <taxon>Umezawaea</taxon>
    </lineage>
</organism>
<reference evidence="2" key="1">
    <citation type="submission" date="2022-08" db="EMBL/GenBank/DDBJ databases">
        <authorList>
            <person name="Tistechok S."/>
            <person name="Samborskyy M."/>
            <person name="Roman I."/>
        </authorList>
    </citation>
    <scope>NUCLEOTIDE SEQUENCE</scope>
    <source>
        <strain evidence="2">DSM 103496</strain>
    </source>
</reference>
<dbReference type="RefSeq" id="WP_259629113.1">
    <property type="nucleotide sequence ID" value="NZ_JANYMP010000035.1"/>
</dbReference>